<name>A0AAV2MAX8_KNICA</name>
<dbReference type="EMBL" id="OZ035829">
    <property type="protein sequence ID" value="CAL1610477.1"/>
    <property type="molecule type" value="Genomic_DNA"/>
</dbReference>
<accession>A0AAV2MAX8</accession>
<sequence length="86" mass="9736">MCPLPPPMVVIVQLHHYLAHTLRANGLRRIDKSIKCKRLEEQLVITYEHCGPKKELLNKRADKAVLNVGYVSHYEGTGDFCSYTAG</sequence>
<dbReference type="AlphaFoldDB" id="A0AAV2MAX8"/>
<proteinExistence type="predicted"/>
<reference evidence="1 2" key="1">
    <citation type="submission" date="2024-04" db="EMBL/GenBank/DDBJ databases">
        <authorList>
            <person name="Waldvogel A.-M."/>
            <person name="Schoenle A."/>
        </authorList>
    </citation>
    <scope>NUCLEOTIDE SEQUENCE [LARGE SCALE GENOMIC DNA]</scope>
</reference>
<keyword evidence="2" id="KW-1185">Reference proteome</keyword>
<gene>
    <name evidence="1" type="ORF">KC01_LOCUS37091</name>
</gene>
<evidence type="ECO:0000313" key="1">
    <source>
        <dbReference type="EMBL" id="CAL1610477.1"/>
    </source>
</evidence>
<organism evidence="1 2">
    <name type="scientific">Knipowitschia caucasica</name>
    <name type="common">Caucasian dwarf goby</name>
    <name type="synonym">Pomatoschistus caucasicus</name>
    <dbReference type="NCBI Taxonomy" id="637954"/>
    <lineage>
        <taxon>Eukaryota</taxon>
        <taxon>Metazoa</taxon>
        <taxon>Chordata</taxon>
        <taxon>Craniata</taxon>
        <taxon>Vertebrata</taxon>
        <taxon>Euteleostomi</taxon>
        <taxon>Actinopterygii</taxon>
        <taxon>Neopterygii</taxon>
        <taxon>Teleostei</taxon>
        <taxon>Neoteleostei</taxon>
        <taxon>Acanthomorphata</taxon>
        <taxon>Gobiaria</taxon>
        <taxon>Gobiiformes</taxon>
        <taxon>Gobioidei</taxon>
        <taxon>Gobiidae</taxon>
        <taxon>Gobiinae</taxon>
        <taxon>Knipowitschia</taxon>
    </lineage>
</organism>
<protein>
    <submittedName>
        <fullName evidence="1">Uncharacterized protein</fullName>
    </submittedName>
</protein>
<evidence type="ECO:0000313" key="2">
    <source>
        <dbReference type="Proteomes" id="UP001497482"/>
    </source>
</evidence>
<dbReference type="Proteomes" id="UP001497482">
    <property type="component" value="Chromosome 7"/>
</dbReference>